<keyword evidence="5 7" id="KW-1133">Transmembrane helix</keyword>
<dbReference type="Proteomes" id="UP001144805">
    <property type="component" value="Unassembled WGS sequence"/>
</dbReference>
<dbReference type="Pfam" id="PF01899">
    <property type="entry name" value="MNHE"/>
    <property type="match status" value="1"/>
</dbReference>
<evidence type="ECO:0000256" key="2">
    <source>
        <dbReference type="ARBA" id="ARBA00006228"/>
    </source>
</evidence>
<dbReference type="PANTHER" id="PTHR34584">
    <property type="entry name" value="NA(+)/H(+) ANTIPORTER SUBUNIT E1"/>
    <property type="match status" value="1"/>
</dbReference>
<keyword evidence="9" id="KW-1185">Reference proteome</keyword>
<protein>
    <submittedName>
        <fullName evidence="8">Na+/H+ antiporter subunit E</fullName>
    </submittedName>
</protein>
<keyword evidence="3" id="KW-1003">Cell membrane</keyword>
<evidence type="ECO:0000256" key="6">
    <source>
        <dbReference type="ARBA" id="ARBA00023136"/>
    </source>
</evidence>
<dbReference type="GO" id="GO:0005886">
    <property type="term" value="C:plasma membrane"/>
    <property type="evidence" value="ECO:0007669"/>
    <property type="project" value="UniProtKB-SubCell"/>
</dbReference>
<evidence type="ECO:0000256" key="7">
    <source>
        <dbReference type="SAM" id="Phobius"/>
    </source>
</evidence>
<evidence type="ECO:0000256" key="1">
    <source>
        <dbReference type="ARBA" id="ARBA00004651"/>
    </source>
</evidence>
<name>A0A9X3E5Y5_9HYPH</name>
<dbReference type="InterPro" id="IPR002758">
    <property type="entry name" value="Cation_antiport_E"/>
</dbReference>
<feature type="transmembrane region" description="Helical" evidence="7">
    <location>
        <begin position="62"/>
        <end position="82"/>
    </location>
</feature>
<evidence type="ECO:0000256" key="4">
    <source>
        <dbReference type="ARBA" id="ARBA00022692"/>
    </source>
</evidence>
<comment type="similarity">
    <text evidence="2">Belongs to the CPA3 antiporters (TC 2.A.63) subunit E family.</text>
</comment>
<comment type="subcellular location">
    <subcellularLocation>
        <location evidence="1">Cell membrane</location>
        <topology evidence="1">Multi-pass membrane protein</topology>
    </subcellularLocation>
</comment>
<dbReference type="EMBL" id="JAPKNK010000013">
    <property type="protein sequence ID" value="MCX5571962.1"/>
    <property type="molecule type" value="Genomic_DNA"/>
</dbReference>
<dbReference type="RefSeq" id="WP_266340924.1">
    <property type="nucleotide sequence ID" value="NZ_JAPKNK010000013.1"/>
</dbReference>
<dbReference type="PIRSF" id="PIRSF019239">
    <property type="entry name" value="MrpE"/>
    <property type="match status" value="1"/>
</dbReference>
<evidence type="ECO:0000313" key="9">
    <source>
        <dbReference type="Proteomes" id="UP001144805"/>
    </source>
</evidence>
<keyword evidence="4 7" id="KW-0812">Transmembrane</keyword>
<organism evidence="8 9">
    <name type="scientific">Kaistia nematophila</name>
    <dbReference type="NCBI Taxonomy" id="2994654"/>
    <lineage>
        <taxon>Bacteria</taxon>
        <taxon>Pseudomonadati</taxon>
        <taxon>Pseudomonadota</taxon>
        <taxon>Alphaproteobacteria</taxon>
        <taxon>Hyphomicrobiales</taxon>
        <taxon>Kaistiaceae</taxon>
        <taxon>Kaistia</taxon>
    </lineage>
</organism>
<evidence type="ECO:0000256" key="5">
    <source>
        <dbReference type="ARBA" id="ARBA00022989"/>
    </source>
</evidence>
<gene>
    <name evidence="8" type="ORF">OSH07_22365</name>
</gene>
<keyword evidence="6 7" id="KW-0472">Membrane</keyword>
<evidence type="ECO:0000313" key="8">
    <source>
        <dbReference type="EMBL" id="MCX5571962.1"/>
    </source>
</evidence>
<dbReference type="AlphaFoldDB" id="A0A9X3E5Y5"/>
<dbReference type="PANTHER" id="PTHR34584:SF1">
    <property type="entry name" value="NA(+)_H(+) ANTIPORTER SUBUNIT E1"/>
    <property type="match status" value="1"/>
</dbReference>
<accession>A0A9X3E5Y5</accession>
<dbReference type="NCBIfam" id="NF006520">
    <property type="entry name" value="PRK08965.1-4"/>
    <property type="match status" value="1"/>
</dbReference>
<reference evidence="8" key="1">
    <citation type="submission" date="2022-11" db="EMBL/GenBank/DDBJ databases">
        <title>Biodiversity and phylogenetic relationships of bacteria.</title>
        <authorList>
            <person name="Machado R.A.R."/>
            <person name="Bhat A."/>
            <person name="Loulou A."/>
            <person name="Kallel S."/>
        </authorList>
    </citation>
    <scope>NUCLEOTIDE SEQUENCE</scope>
    <source>
        <strain evidence="8">K-TC2</strain>
    </source>
</reference>
<dbReference type="GO" id="GO:0008324">
    <property type="term" value="F:monoatomic cation transmembrane transporter activity"/>
    <property type="evidence" value="ECO:0007669"/>
    <property type="project" value="InterPro"/>
</dbReference>
<sequence length="161" mass="18255">MRKVLPYPLLTASLLLMWLLLNKFSLGHLLLGAVIAYGASWAMTALQPSKPRIRRWDLIPRLFFLVLGDIFRSNIAVATIILNGKRRPRNPGFLTIPLQLRDPTALAVLSCILTATPGTAWIENHADTGRLMIHVLDLVDEQAWVDLIRNRYARMLSEIFE</sequence>
<comment type="caution">
    <text evidence="8">The sequence shown here is derived from an EMBL/GenBank/DDBJ whole genome shotgun (WGS) entry which is preliminary data.</text>
</comment>
<proteinExistence type="inferred from homology"/>
<evidence type="ECO:0000256" key="3">
    <source>
        <dbReference type="ARBA" id="ARBA00022475"/>
    </source>
</evidence>